<gene>
    <name evidence="6" type="primary">RGA3_26</name>
    <name evidence="6" type="ORF">CK203_098900</name>
</gene>
<name>A0A438CJR6_VITVI</name>
<keyword evidence="3" id="KW-0611">Plant defense</keyword>
<evidence type="ECO:0000256" key="3">
    <source>
        <dbReference type="ARBA" id="ARBA00022821"/>
    </source>
</evidence>
<dbReference type="Gene3D" id="1.20.5.4130">
    <property type="match status" value="1"/>
</dbReference>
<reference evidence="6 7" key="1">
    <citation type="journal article" date="2018" name="PLoS Genet.">
        <title>Population sequencing reveals clonal diversity and ancestral inbreeding in the grapevine cultivar Chardonnay.</title>
        <authorList>
            <person name="Roach M.J."/>
            <person name="Johnson D.L."/>
            <person name="Bohlmann J."/>
            <person name="van Vuuren H.J."/>
            <person name="Jones S.J."/>
            <person name="Pretorius I.S."/>
            <person name="Schmidt S.A."/>
            <person name="Borneman A.R."/>
        </authorList>
    </citation>
    <scope>NUCLEOTIDE SEQUENCE [LARGE SCALE GENOMIC DNA]</scope>
    <source>
        <strain evidence="7">cv. Chardonnay</strain>
        <tissue evidence="6">Leaf</tissue>
    </source>
</reference>
<keyword evidence="2" id="KW-0547">Nucleotide-binding</keyword>
<organism evidence="6 7">
    <name type="scientific">Vitis vinifera</name>
    <name type="common">Grape</name>
    <dbReference type="NCBI Taxonomy" id="29760"/>
    <lineage>
        <taxon>Eukaryota</taxon>
        <taxon>Viridiplantae</taxon>
        <taxon>Streptophyta</taxon>
        <taxon>Embryophyta</taxon>
        <taxon>Tracheophyta</taxon>
        <taxon>Spermatophyta</taxon>
        <taxon>Magnoliopsida</taxon>
        <taxon>eudicotyledons</taxon>
        <taxon>Gunneridae</taxon>
        <taxon>Pentapetalae</taxon>
        <taxon>rosids</taxon>
        <taxon>Vitales</taxon>
        <taxon>Vitaceae</taxon>
        <taxon>Viteae</taxon>
        <taxon>Vitis</taxon>
    </lineage>
</organism>
<dbReference type="PANTHER" id="PTHR19338:SF37">
    <property type="entry name" value="DISEASE RESISTANCE PROTEIN RGA4"/>
    <property type="match status" value="1"/>
</dbReference>
<comment type="caution">
    <text evidence="6">The sequence shown here is derived from an EMBL/GenBank/DDBJ whole genome shotgun (WGS) entry which is preliminary data.</text>
</comment>
<feature type="coiled-coil region" evidence="4">
    <location>
        <begin position="21"/>
        <end position="55"/>
    </location>
</feature>
<evidence type="ECO:0000256" key="2">
    <source>
        <dbReference type="ARBA" id="ARBA00022741"/>
    </source>
</evidence>
<proteinExistence type="predicted"/>
<accession>A0A438CJR6</accession>
<dbReference type="InterPro" id="IPR041118">
    <property type="entry name" value="Rx_N"/>
</dbReference>
<dbReference type="CDD" id="cd14798">
    <property type="entry name" value="RX-CC_like"/>
    <property type="match status" value="1"/>
</dbReference>
<dbReference type="Proteomes" id="UP000288805">
    <property type="component" value="Unassembled WGS sequence"/>
</dbReference>
<evidence type="ECO:0000313" key="6">
    <source>
        <dbReference type="EMBL" id="RVW23457.1"/>
    </source>
</evidence>
<protein>
    <submittedName>
        <fullName evidence="6">Putative disease resistance protein RGA3</fullName>
    </submittedName>
</protein>
<keyword evidence="4" id="KW-0175">Coiled coil</keyword>
<dbReference type="Pfam" id="PF18052">
    <property type="entry name" value="Rx_N"/>
    <property type="match status" value="1"/>
</dbReference>
<sequence>MADALVSIVLERLALEIQQQIQQELRLVVGAENEIQKLTNTLRNIRAVLVDAEKRQVKDEAVKIWLEDLKGLAYDMDNVLDEWSSSILKFQIQGVDNTLTHKKKVCSCIPFPCFPIRGIHLCHDIALKIGEINRRLDVIAQEKDRYNFNFISGVEEPARPQTTSFIDVSKVEGLGGIGKTTLAQLAYNDVKIWELVNCLKCGAPGEHDFGDHLTSQGDSTADTSQRLLLWGDDGDDNSLKVGDLQNLNYLCGHLAISGLGFSCYDFEEINTDLWVKKSPATTKPTAMAGYCLITAIPEAVLGTNHWRHRPSPPFTAMDNSASPKPPLFVANRWSSSTSLTLQWRSLKFTEPSINKKKKMGAWL</sequence>
<keyword evidence="1" id="KW-0677">Repeat</keyword>
<evidence type="ECO:0000313" key="7">
    <source>
        <dbReference type="Proteomes" id="UP000288805"/>
    </source>
</evidence>
<dbReference type="AlphaFoldDB" id="A0A438CJR6"/>
<dbReference type="GO" id="GO:0006952">
    <property type="term" value="P:defense response"/>
    <property type="evidence" value="ECO:0007669"/>
    <property type="project" value="UniProtKB-KW"/>
</dbReference>
<dbReference type="InterPro" id="IPR038005">
    <property type="entry name" value="RX-like_CC"/>
</dbReference>
<evidence type="ECO:0000259" key="5">
    <source>
        <dbReference type="Pfam" id="PF18052"/>
    </source>
</evidence>
<dbReference type="PANTHER" id="PTHR19338">
    <property type="entry name" value="TRANSLOCASE OF INNER MITOCHONDRIAL MEMBRANE 13 HOMOLOG"/>
    <property type="match status" value="1"/>
</dbReference>
<evidence type="ECO:0000256" key="4">
    <source>
        <dbReference type="SAM" id="Coils"/>
    </source>
</evidence>
<dbReference type="EMBL" id="QGNW01002195">
    <property type="protein sequence ID" value="RVW23457.1"/>
    <property type="molecule type" value="Genomic_DNA"/>
</dbReference>
<feature type="domain" description="Disease resistance N-terminal" evidence="5">
    <location>
        <begin position="6"/>
        <end position="91"/>
    </location>
</feature>
<evidence type="ECO:0000256" key="1">
    <source>
        <dbReference type="ARBA" id="ARBA00022737"/>
    </source>
</evidence>
<dbReference type="GO" id="GO:0000166">
    <property type="term" value="F:nucleotide binding"/>
    <property type="evidence" value="ECO:0007669"/>
    <property type="project" value="UniProtKB-KW"/>
</dbReference>